<dbReference type="Proteomes" id="UP000179636">
    <property type="component" value="Unassembled WGS sequence"/>
</dbReference>
<comment type="caution">
    <text evidence="1">The sequence shown here is derived from an EMBL/GenBank/DDBJ whole genome shotgun (WGS) entry which is preliminary data.</text>
</comment>
<protein>
    <submittedName>
        <fullName evidence="1">Uncharacterized protein</fullName>
    </submittedName>
</protein>
<dbReference type="AlphaFoldDB" id="A0A1S1JV80"/>
<evidence type="ECO:0000313" key="1">
    <source>
        <dbReference type="EMBL" id="OHT92430.1"/>
    </source>
</evidence>
<keyword evidence="2" id="KW-1185">Reference proteome</keyword>
<name>A0A1S1JV80_9MYCO</name>
<accession>A0A1S1JV80</accession>
<evidence type="ECO:0000313" key="2">
    <source>
        <dbReference type="Proteomes" id="UP000179636"/>
    </source>
</evidence>
<gene>
    <name evidence="1" type="ORF">BKG61_24050</name>
</gene>
<sequence length="93" mass="10470">MATMTNYRVAYVLSSGEPVAVFLDSAADCNPGNLMTYMRVGEHDEGSIEWVREQPPAVEYQYRDLHAYLARRYADPSQGDSLELVIDQTGLPR</sequence>
<dbReference type="EMBL" id="MLHV01000029">
    <property type="protein sequence ID" value="OHT92430.1"/>
    <property type="molecule type" value="Genomic_DNA"/>
</dbReference>
<reference evidence="1 2" key="1">
    <citation type="submission" date="2016-10" db="EMBL/GenBank/DDBJ databases">
        <title>Evaluation of Human, Animal and Environmental Mycobacterium chelonae Isolates by Core Genome Phylogenomic Analysis, Targeted Gene Comparison, and Anti-microbial Susceptibility Patterns: A Tale of Mistaken Identities.</title>
        <authorList>
            <person name="Fogelson S.B."/>
            <person name="Camus A.C."/>
            <person name="Lorenz W."/>
            <person name="Vasireddy R."/>
            <person name="Vasireddy S."/>
            <person name="Smith T."/>
            <person name="Brown-Elliott B.A."/>
            <person name="Wallace R.J.Jr."/>
            <person name="Hasan N.A."/>
            <person name="Reischl U."/>
            <person name="Sanchez S."/>
        </authorList>
    </citation>
    <scope>NUCLEOTIDE SEQUENCE [LARGE SCALE GENOMIC DNA]</scope>
    <source>
        <strain evidence="1 2">24999</strain>
    </source>
</reference>
<dbReference type="STRING" id="1908205.BKG60_04850"/>
<organism evidence="1 2">
    <name type="scientific">Mycobacterium syngnathidarum</name>
    <dbReference type="NCBI Taxonomy" id="1908205"/>
    <lineage>
        <taxon>Bacteria</taxon>
        <taxon>Bacillati</taxon>
        <taxon>Actinomycetota</taxon>
        <taxon>Actinomycetes</taxon>
        <taxon>Mycobacteriales</taxon>
        <taxon>Mycobacteriaceae</taxon>
        <taxon>Mycobacterium</taxon>
    </lineage>
</organism>
<proteinExistence type="predicted"/>